<comment type="caution">
    <text evidence="7">The sequence shown here is derived from an EMBL/GenBank/DDBJ whole genome shotgun (WGS) entry which is preliminary data.</text>
</comment>
<dbReference type="RefSeq" id="WP_144449735.1">
    <property type="nucleotide sequence ID" value="NZ_VLKZ01000003.1"/>
</dbReference>
<evidence type="ECO:0000256" key="3">
    <source>
        <dbReference type="ARBA" id="ARBA00022827"/>
    </source>
</evidence>
<sequence length="404" mass="44963">MYDFIIVGGGIVGLSTGVSLYERFPDAKVLVLEKEKELANHQTGHNSGVIHSGIYYKPGSFKAKFAREGSQSMTAFCQKYDIEHDICGKVIVATKQEELSLLDNLFERGQQNQLAIRKIGVEELKEIEPHVNGLAAIHVPMAGIVNYKQVSEKFADLIRENGGEIKKGFEVKDVRETDEGVVIETQKETFKTKWMINCGGLQSDRVAKMTGYNPDLKIVPFRGEYFKLKPEKRNLVKHLIYPVPNPNFPFLGVHFTRMIGGEVDAGPNAVLSFKREGYKKTDFNLKDFSEVMGYGGFWKLASKYMKEGMEEMVRSFSKARFVKSLQELIPEITEDDLVPGPSGVRAQALKSDGGLVDDFHVIVGKRSVHVCNAPSPAATASIEIGKSIVARIPELEKKMVISNA</sequence>
<dbReference type="GO" id="GO:0047545">
    <property type="term" value="F:(S)-2-hydroxyglutarate dehydrogenase activity"/>
    <property type="evidence" value="ECO:0007669"/>
    <property type="project" value="TreeGrafter"/>
</dbReference>
<evidence type="ECO:0000313" key="8">
    <source>
        <dbReference type="Proteomes" id="UP000315711"/>
    </source>
</evidence>
<dbReference type="Gene3D" id="3.50.50.60">
    <property type="entry name" value="FAD/NAD(P)-binding domain"/>
    <property type="match status" value="1"/>
</dbReference>
<protein>
    <submittedName>
        <fullName evidence="7">L-2-hydroxyglutarate oxidase</fullName>
    </submittedName>
</protein>
<comment type="similarity">
    <text evidence="5">Belongs to the L2HGDH family.</text>
</comment>
<dbReference type="Pfam" id="PF01266">
    <property type="entry name" value="DAO"/>
    <property type="match status" value="1"/>
</dbReference>
<reference evidence="7 8" key="1">
    <citation type="journal article" date="2015" name="Stand. Genomic Sci.">
        <title>Genomic Encyclopedia of Bacterial and Archaeal Type Strains, Phase III: the genomes of soil and plant-associated and newly described type strains.</title>
        <authorList>
            <person name="Whitman W.B."/>
            <person name="Woyke T."/>
            <person name="Klenk H.P."/>
            <person name="Zhou Y."/>
            <person name="Lilburn T.G."/>
            <person name="Beck B.J."/>
            <person name="De Vos P."/>
            <person name="Vandamme P."/>
            <person name="Eisen J.A."/>
            <person name="Garrity G."/>
            <person name="Hugenholtz P."/>
            <person name="Kyrpides N.C."/>
        </authorList>
    </citation>
    <scope>NUCLEOTIDE SEQUENCE [LARGE SCALE GENOMIC DNA]</scope>
    <source>
        <strain evidence="7 8">CGMCC 1.10116</strain>
    </source>
</reference>
<evidence type="ECO:0000259" key="6">
    <source>
        <dbReference type="Pfam" id="PF01266"/>
    </source>
</evidence>
<dbReference type="EMBL" id="VLKZ01000003">
    <property type="protein sequence ID" value="TWI58072.1"/>
    <property type="molecule type" value="Genomic_DNA"/>
</dbReference>
<dbReference type="PANTHER" id="PTHR43104:SF2">
    <property type="entry name" value="L-2-HYDROXYGLUTARATE DEHYDROGENASE, MITOCHONDRIAL"/>
    <property type="match status" value="1"/>
</dbReference>
<organism evidence="7 8">
    <name type="scientific">Halalkalibacter nanhaiisediminis</name>
    <dbReference type="NCBI Taxonomy" id="688079"/>
    <lineage>
        <taxon>Bacteria</taxon>
        <taxon>Bacillati</taxon>
        <taxon>Bacillota</taxon>
        <taxon>Bacilli</taxon>
        <taxon>Bacillales</taxon>
        <taxon>Bacillaceae</taxon>
        <taxon>Halalkalibacter</taxon>
    </lineage>
</organism>
<dbReference type="AlphaFoldDB" id="A0A562QMU4"/>
<name>A0A562QMU4_9BACI</name>
<dbReference type="SUPFAM" id="SSF51905">
    <property type="entry name" value="FAD/NAD(P)-binding domain"/>
    <property type="match status" value="1"/>
</dbReference>
<dbReference type="OrthoDB" id="9801699at2"/>
<gene>
    <name evidence="7" type="ORF">IQ10_01403</name>
</gene>
<comment type="cofactor">
    <cofactor evidence="1">
        <name>FAD</name>
        <dbReference type="ChEBI" id="CHEBI:57692"/>
    </cofactor>
</comment>
<dbReference type="Gene3D" id="3.30.9.10">
    <property type="entry name" value="D-Amino Acid Oxidase, subunit A, domain 2"/>
    <property type="match status" value="1"/>
</dbReference>
<evidence type="ECO:0000256" key="2">
    <source>
        <dbReference type="ARBA" id="ARBA00022630"/>
    </source>
</evidence>
<keyword evidence="4" id="KW-0560">Oxidoreductase</keyword>
<dbReference type="Proteomes" id="UP000315711">
    <property type="component" value="Unassembled WGS sequence"/>
</dbReference>
<evidence type="ECO:0000313" key="7">
    <source>
        <dbReference type="EMBL" id="TWI58072.1"/>
    </source>
</evidence>
<dbReference type="NCBIfam" id="NF008726">
    <property type="entry name" value="PRK11728.1"/>
    <property type="match status" value="1"/>
</dbReference>
<dbReference type="InterPro" id="IPR036188">
    <property type="entry name" value="FAD/NAD-bd_sf"/>
</dbReference>
<accession>A0A562QMU4</accession>
<feature type="domain" description="FAD dependent oxidoreductase" evidence="6">
    <location>
        <begin position="3"/>
        <end position="389"/>
    </location>
</feature>
<keyword evidence="8" id="KW-1185">Reference proteome</keyword>
<dbReference type="PANTHER" id="PTHR43104">
    <property type="entry name" value="L-2-HYDROXYGLUTARATE DEHYDROGENASE, MITOCHONDRIAL"/>
    <property type="match status" value="1"/>
</dbReference>
<proteinExistence type="inferred from homology"/>
<evidence type="ECO:0000256" key="5">
    <source>
        <dbReference type="ARBA" id="ARBA00037941"/>
    </source>
</evidence>
<evidence type="ECO:0000256" key="1">
    <source>
        <dbReference type="ARBA" id="ARBA00001974"/>
    </source>
</evidence>
<keyword evidence="2" id="KW-0285">Flavoprotein</keyword>
<keyword evidence="3" id="KW-0274">FAD</keyword>
<evidence type="ECO:0000256" key="4">
    <source>
        <dbReference type="ARBA" id="ARBA00023002"/>
    </source>
</evidence>
<dbReference type="InterPro" id="IPR006076">
    <property type="entry name" value="FAD-dep_OxRdtase"/>
</dbReference>
<dbReference type="GO" id="GO:0005737">
    <property type="term" value="C:cytoplasm"/>
    <property type="evidence" value="ECO:0007669"/>
    <property type="project" value="TreeGrafter"/>
</dbReference>